<proteinExistence type="predicted"/>
<sequence>MAEDTLRPHGRSEVGADALKSHGRTWAEEILTYETAKRRPNLSNEDGGPPVRVTRGAVKEQERVFDPVNQRYREPATEYRQRLREEENRVQHLNRAMDVQLLREQPFNVVTNATKLEGLDFPGEGNADKPMHGRQRFPDTFVDYNIVSNKGFHEHHWAHPDDRPQPSAREPRHRKVPAFTQKDYNIVTNRYLSDHDAKLTRDNTLNKREAAAKYVERNRFDPLVQKYTNPSEETNIRTAEAAHDVEVVERAQQSIPPCVKHRPSAYYDMVTHQVPEGNQDMLQWMDVAEEERKERFKNRYIVEHNFHVQDMRADQVENERRLNRIDPGRFEEPIKRGFDILSNRPHQGRHAKPPFAPYPMPKPSPWERAQMCRSGSLPPSPEREPSRAASDHPGRTAPAQRRAEPQAAPAPRAYSEAGSQRSDRTTGSNRAPTERSYRSDRSGTARGHPARQQRPGYLSVEQVQSQGRRGVLSDAGSMVSSQRSSLLSGASTNRPGATGAPRGGAAPRAPSIPMSDVGSVYSSGVVRR</sequence>
<evidence type="ECO:0000256" key="1">
    <source>
        <dbReference type="SAM" id="Coils"/>
    </source>
</evidence>
<feature type="compositionally biased region" description="Pro residues" evidence="2">
    <location>
        <begin position="354"/>
        <end position="364"/>
    </location>
</feature>
<evidence type="ECO:0000313" key="3">
    <source>
        <dbReference type="EMBL" id="CAE0843452.1"/>
    </source>
</evidence>
<evidence type="ECO:0000256" key="2">
    <source>
        <dbReference type="SAM" id="MobiDB-lite"/>
    </source>
</evidence>
<feature type="compositionally biased region" description="Polar residues" evidence="2">
    <location>
        <begin position="417"/>
        <end position="431"/>
    </location>
</feature>
<feature type="compositionally biased region" description="Basic and acidic residues" evidence="2">
    <location>
        <begin position="1"/>
        <end position="14"/>
    </location>
</feature>
<feature type="compositionally biased region" description="Low complexity" evidence="2">
    <location>
        <begin position="395"/>
        <end position="413"/>
    </location>
</feature>
<feature type="compositionally biased region" description="Low complexity" evidence="2">
    <location>
        <begin position="477"/>
        <end position="528"/>
    </location>
</feature>
<dbReference type="AlphaFoldDB" id="A0A7S4GPZ6"/>
<accession>A0A7S4GPZ6</accession>
<feature type="compositionally biased region" description="Basic and acidic residues" evidence="2">
    <location>
        <begin position="381"/>
        <end position="394"/>
    </location>
</feature>
<feature type="region of interest" description="Disordered" evidence="2">
    <location>
        <begin position="335"/>
        <end position="528"/>
    </location>
</feature>
<feature type="region of interest" description="Disordered" evidence="2">
    <location>
        <begin position="1"/>
        <end position="20"/>
    </location>
</feature>
<protein>
    <submittedName>
        <fullName evidence="3">Uncharacterized protein</fullName>
    </submittedName>
</protein>
<dbReference type="EMBL" id="HBJB01003058">
    <property type="protein sequence ID" value="CAE0843452.1"/>
    <property type="molecule type" value="Transcribed_RNA"/>
</dbReference>
<reference evidence="3" key="1">
    <citation type="submission" date="2021-01" db="EMBL/GenBank/DDBJ databases">
        <authorList>
            <person name="Corre E."/>
            <person name="Pelletier E."/>
            <person name="Niang G."/>
            <person name="Scheremetjew M."/>
            <person name="Finn R."/>
            <person name="Kale V."/>
            <person name="Holt S."/>
            <person name="Cochrane G."/>
            <person name="Meng A."/>
            <person name="Brown T."/>
            <person name="Cohen L."/>
        </authorList>
    </citation>
    <scope>NUCLEOTIDE SEQUENCE</scope>
    <source>
        <strain evidence="3">LB1974</strain>
    </source>
</reference>
<keyword evidence="1" id="KW-0175">Coiled coil</keyword>
<gene>
    <name evidence="3" type="ORF">OMAR00294_LOCUS2509</name>
</gene>
<name>A0A7S4GPZ6_OXYMA</name>
<feature type="region of interest" description="Disordered" evidence="2">
    <location>
        <begin position="35"/>
        <end position="55"/>
    </location>
</feature>
<feature type="compositionally biased region" description="Basic and acidic residues" evidence="2">
    <location>
        <begin position="153"/>
        <end position="164"/>
    </location>
</feature>
<feature type="coiled-coil region" evidence="1">
    <location>
        <begin position="76"/>
        <end position="103"/>
    </location>
</feature>
<feature type="region of interest" description="Disordered" evidence="2">
    <location>
        <begin position="153"/>
        <end position="174"/>
    </location>
</feature>
<feature type="compositionally biased region" description="Basic and acidic residues" evidence="2">
    <location>
        <begin position="432"/>
        <end position="443"/>
    </location>
</feature>
<organism evidence="3">
    <name type="scientific">Oxyrrhis marina</name>
    <name type="common">Dinoflagellate</name>
    <dbReference type="NCBI Taxonomy" id="2969"/>
    <lineage>
        <taxon>Eukaryota</taxon>
        <taxon>Sar</taxon>
        <taxon>Alveolata</taxon>
        <taxon>Dinophyceae</taxon>
        <taxon>Oxyrrhinales</taxon>
        <taxon>Oxyrrhinaceae</taxon>
        <taxon>Oxyrrhis</taxon>
    </lineage>
</organism>